<protein>
    <recommendedName>
        <fullName evidence="3">AAA domain-containing protein</fullName>
    </recommendedName>
</protein>
<comment type="caution">
    <text evidence="1">The sequence shown here is derived from an EMBL/GenBank/DDBJ whole genome shotgun (WGS) entry which is preliminary data.</text>
</comment>
<dbReference type="OrthoDB" id="198115at2"/>
<evidence type="ECO:0000313" key="1">
    <source>
        <dbReference type="EMBL" id="ROR27479.1"/>
    </source>
</evidence>
<sequence length="120" mass="14235">MEALDYDDMVLINAPFTREIRDNEYISNLKNKLKEKDVRLVVIWVETSVEVCKQRMIARNNDRDTWKLANWDEYIKGVNFNIPSNLDDPDIIDDLLIFKNSSEEEYEKSLKYIVDILETS</sequence>
<dbReference type="Gene3D" id="3.40.50.300">
    <property type="entry name" value="P-loop containing nucleotide triphosphate hydrolases"/>
    <property type="match status" value="1"/>
</dbReference>
<gene>
    <name evidence="1" type="ORF">EDD66_106176</name>
</gene>
<dbReference type="AlphaFoldDB" id="A0A3N1XL93"/>
<accession>A0A3N1XL93</accession>
<keyword evidence="2" id="KW-1185">Reference proteome</keyword>
<evidence type="ECO:0008006" key="3">
    <source>
        <dbReference type="Google" id="ProtNLM"/>
    </source>
</evidence>
<name>A0A3N1XL93_9FIRM</name>
<dbReference type="EMBL" id="RJVG01000006">
    <property type="protein sequence ID" value="ROR27479.1"/>
    <property type="molecule type" value="Genomic_DNA"/>
</dbReference>
<dbReference type="InterPro" id="IPR027417">
    <property type="entry name" value="P-loop_NTPase"/>
</dbReference>
<dbReference type="Proteomes" id="UP000273083">
    <property type="component" value="Unassembled WGS sequence"/>
</dbReference>
<proteinExistence type="predicted"/>
<dbReference type="SUPFAM" id="SSF52540">
    <property type="entry name" value="P-loop containing nucleoside triphosphate hydrolases"/>
    <property type="match status" value="1"/>
</dbReference>
<organism evidence="1 2">
    <name type="scientific">Mobilisporobacter senegalensis</name>
    <dbReference type="NCBI Taxonomy" id="1329262"/>
    <lineage>
        <taxon>Bacteria</taxon>
        <taxon>Bacillati</taxon>
        <taxon>Bacillota</taxon>
        <taxon>Clostridia</taxon>
        <taxon>Lachnospirales</taxon>
        <taxon>Lachnospiraceae</taxon>
        <taxon>Mobilisporobacter</taxon>
    </lineage>
</organism>
<evidence type="ECO:0000313" key="2">
    <source>
        <dbReference type="Proteomes" id="UP000273083"/>
    </source>
</evidence>
<reference evidence="1 2" key="1">
    <citation type="submission" date="2018-11" db="EMBL/GenBank/DDBJ databases">
        <title>Genomic Encyclopedia of Type Strains, Phase IV (KMG-IV): sequencing the most valuable type-strain genomes for metagenomic binning, comparative biology and taxonomic classification.</title>
        <authorList>
            <person name="Goeker M."/>
        </authorList>
    </citation>
    <scope>NUCLEOTIDE SEQUENCE [LARGE SCALE GENOMIC DNA]</scope>
    <source>
        <strain evidence="1 2">DSM 26537</strain>
    </source>
</reference>
<dbReference type="RefSeq" id="WP_123609722.1">
    <property type="nucleotide sequence ID" value="NZ_RJVG01000006.1"/>
</dbReference>